<reference evidence="3" key="1">
    <citation type="journal article" date="2019" name="Int. J. Syst. Evol. Microbiol.">
        <title>The Global Catalogue of Microorganisms (GCM) 10K type strain sequencing project: providing services to taxonomists for standard genome sequencing and annotation.</title>
        <authorList>
            <consortium name="The Broad Institute Genomics Platform"/>
            <consortium name="The Broad Institute Genome Sequencing Center for Infectious Disease"/>
            <person name="Wu L."/>
            <person name="Ma J."/>
        </authorList>
    </citation>
    <scope>NUCLEOTIDE SEQUENCE [LARGE SCALE GENOMIC DNA]</scope>
    <source>
        <strain evidence="3">CGMCC 1.19061</strain>
    </source>
</reference>
<sequence>MVNEIVLHKTWGEGIINSFEDNKIIVSFETVGEKILSFPMAFEKGIIQLSDAKKHSEVILNIEKEFEAIENQKKNELERKKFDEKKLVKKKNSQYESNKASFSKRKTEEITREGNERLYFFVFQGSSYQAEKNGQYIWAPIENEKGQSMHHWERMLDVEVGDIILHGVDTMISAISIAKSNAYSSIRPSGYGDDQWISEGRKIDLDYIILKRPLPTKDFIDEIKMFRNQKYSPFNVKGTGNMGYLFSINPQLVKVFVEWIVKYNPNVKNIEGISDLLN</sequence>
<dbReference type="Proteomes" id="UP001596026">
    <property type="component" value="Unassembled WGS sequence"/>
</dbReference>
<keyword evidence="1" id="KW-0175">Coiled coil</keyword>
<proteinExistence type="predicted"/>
<accession>A0ABV9M5R2</accession>
<dbReference type="EMBL" id="JBHSGT010000066">
    <property type="protein sequence ID" value="MFC4711147.1"/>
    <property type="molecule type" value="Genomic_DNA"/>
</dbReference>
<gene>
    <name evidence="2" type="ORF">ACFO3L_11110</name>
</gene>
<feature type="coiled-coil region" evidence="1">
    <location>
        <begin position="52"/>
        <end position="79"/>
    </location>
</feature>
<dbReference type="RefSeq" id="WP_379967486.1">
    <property type="nucleotide sequence ID" value="NZ_JBHSGT010000066.1"/>
</dbReference>
<comment type="caution">
    <text evidence="2">The sequence shown here is derived from an EMBL/GenBank/DDBJ whole genome shotgun (WGS) entry which is preliminary data.</text>
</comment>
<organism evidence="2 3">
    <name type="scientific">Enterococcus eurekensis</name>
    <dbReference type="NCBI Taxonomy" id="1159753"/>
    <lineage>
        <taxon>Bacteria</taxon>
        <taxon>Bacillati</taxon>
        <taxon>Bacillota</taxon>
        <taxon>Bacilli</taxon>
        <taxon>Lactobacillales</taxon>
        <taxon>Enterococcaceae</taxon>
        <taxon>Enterococcus</taxon>
    </lineage>
</organism>
<evidence type="ECO:0000313" key="2">
    <source>
        <dbReference type="EMBL" id="MFC4711147.1"/>
    </source>
</evidence>
<protein>
    <submittedName>
        <fullName evidence="2">Uncharacterized protein</fullName>
    </submittedName>
</protein>
<name>A0ABV9M5R2_9ENTE</name>
<evidence type="ECO:0000313" key="3">
    <source>
        <dbReference type="Proteomes" id="UP001596026"/>
    </source>
</evidence>
<evidence type="ECO:0000256" key="1">
    <source>
        <dbReference type="SAM" id="Coils"/>
    </source>
</evidence>
<keyword evidence="3" id="KW-1185">Reference proteome</keyword>